<dbReference type="AlphaFoldDB" id="A0A2S2R4V9"/>
<organism evidence="1">
    <name type="scientific">Sipha flava</name>
    <name type="common">yellow sugarcane aphid</name>
    <dbReference type="NCBI Taxonomy" id="143950"/>
    <lineage>
        <taxon>Eukaryota</taxon>
        <taxon>Metazoa</taxon>
        <taxon>Ecdysozoa</taxon>
        <taxon>Arthropoda</taxon>
        <taxon>Hexapoda</taxon>
        <taxon>Insecta</taxon>
        <taxon>Pterygota</taxon>
        <taxon>Neoptera</taxon>
        <taxon>Paraneoptera</taxon>
        <taxon>Hemiptera</taxon>
        <taxon>Sternorrhyncha</taxon>
        <taxon>Aphidomorpha</taxon>
        <taxon>Aphidoidea</taxon>
        <taxon>Aphididae</taxon>
        <taxon>Sipha</taxon>
    </lineage>
</organism>
<protein>
    <submittedName>
        <fullName evidence="1">Uncharacterized protein</fullName>
    </submittedName>
</protein>
<dbReference type="OrthoDB" id="6599202at2759"/>
<reference evidence="1" key="1">
    <citation type="submission" date="2018-04" db="EMBL/GenBank/DDBJ databases">
        <title>Transcriptome assembly of Sipha flava.</title>
        <authorList>
            <person name="Scully E.D."/>
            <person name="Geib S.M."/>
            <person name="Palmer N.A."/>
            <person name="Koch K."/>
            <person name="Bradshaw J."/>
            <person name="Heng-Moss T."/>
            <person name="Sarath G."/>
        </authorList>
    </citation>
    <scope>NUCLEOTIDE SEQUENCE</scope>
</reference>
<proteinExistence type="predicted"/>
<sequence>MWIQMKTYDIKSDEDICEVLDSNKIEQLNNIFELKMKDVEIHRVYKESHQEIISFKANMFLLTKQENNSSFSLSRENCQSYFIHFVNIKNEKAERFSSFVDNLGENDRLLIIDGILMKMSSSFFKDTLTIAIRPENNSSVILLKCKSLSLNKSSSLIEKNLARITGPGCYLLFGNVIKTMKYTDENFMLLRIQCFDKSCIKIYKYPPFVYEIKNISNEDKKNGVKYDFSSNRVDILVKNPCVNFISLVPDQRIVLNNVKVKYSKDLKLFLLHVKGDINNLKADPKEVLSVKSRPNKDLYPIPNYLKSKIKPIFCVGSSISKNRPHELKNIVSTSENLSREYDLIELSDSSSDDNVNLSPCQHFSTPKCVNNKEVDVSMDVDELFCKNNRVPTKITKPKSQNVKNAKIKSNMSINLSDEDIYLKKRKISSSKENSTDLSSNGSGSPLFFNTPLEINIANPENQSKNIPSSNTKINSKTQCIGPCRLIHFEPSIFGDGIIVSGYCAKCITFIEKSFVKCLNMEYRCPKCSDIINLTFFFKMIFLYGKNHEQAIEVCCYNENAKRVIKKLTKKNITLENYLSNQNCRQLVVDTLKSLIINKSKVNIIVCRSVADKTSILLSIDTKYVITN</sequence>
<name>A0A2S2R4V9_9HEMI</name>
<accession>A0A2S2R4V9</accession>
<dbReference type="EMBL" id="GGMS01015874">
    <property type="protein sequence ID" value="MBY85077.1"/>
    <property type="molecule type" value="Transcribed_RNA"/>
</dbReference>
<gene>
    <name evidence="1" type="ORF">g.50376</name>
</gene>
<evidence type="ECO:0000313" key="1">
    <source>
        <dbReference type="EMBL" id="MBY85077.1"/>
    </source>
</evidence>